<feature type="domain" description="Ubiquitin-like" evidence="2">
    <location>
        <begin position="3"/>
        <end position="89"/>
    </location>
</feature>
<dbReference type="Gene3D" id="3.10.20.90">
    <property type="entry name" value="Phosphatidylinositol 3-kinase Catalytic Subunit, Chain A, domain 1"/>
    <property type="match status" value="1"/>
</dbReference>
<proteinExistence type="predicted"/>
<reference evidence="3" key="1">
    <citation type="submission" date="2021-06" db="EMBL/GenBank/DDBJ databases">
        <title>Candida auris outbreak in lebanese hospital.</title>
        <authorList>
            <person name="Finianos M."/>
        </authorList>
    </citation>
    <scope>NUCLEOTIDE SEQUENCE</scope>
    <source>
        <strain evidence="3">CA7LBN</strain>
    </source>
</reference>
<feature type="region of interest" description="Disordered" evidence="1">
    <location>
        <begin position="303"/>
        <end position="324"/>
    </location>
</feature>
<dbReference type="AlphaFoldDB" id="A0A8F2VX22"/>
<evidence type="ECO:0000259" key="2">
    <source>
        <dbReference type="Pfam" id="PF14560"/>
    </source>
</evidence>
<dbReference type="Pfam" id="PF07543">
    <property type="entry name" value="PGA2"/>
    <property type="match status" value="1"/>
</dbReference>
<dbReference type="Proteomes" id="UP000825438">
    <property type="component" value="Chromosome I"/>
</dbReference>
<dbReference type="SUPFAM" id="SSF74924">
    <property type="entry name" value="Cap-Gly domain"/>
    <property type="match status" value="1"/>
</dbReference>
<dbReference type="GO" id="GO:0015031">
    <property type="term" value="P:protein transport"/>
    <property type="evidence" value="ECO:0007669"/>
    <property type="project" value="TreeGrafter"/>
</dbReference>
<gene>
    <name evidence="3" type="ORF">CA7LBN_000025</name>
</gene>
<dbReference type="InterPro" id="IPR011431">
    <property type="entry name" value="Trafficking_Pga2"/>
</dbReference>
<dbReference type="Pfam" id="PF14560">
    <property type="entry name" value="Ubiquitin_2"/>
    <property type="match status" value="1"/>
</dbReference>
<accession>A0A8F2VX22</accession>
<dbReference type="InterPro" id="IPR000626">
    <property type="entry name" value="Ubiquitin-like_dom"/>
</dbReference>
<name>A0A8F2VX22_CANAR</name>
<evidence type="ECO:0000256" key="1">
    <source>
        <dbReference type="SAM" id="MobiDB-lite"/>
    </source>
</evidence>
<dbReference type="PANTHER" id="PTHR28199:SF1">
    <property type="entry name" value="PROCESSING OF GAS1 AND ALP PROTEIN 2"/>
    <property type="match status" value="1"/>
</dbReference>
<dbReference type="EMBL" id="CP076749">
    <property type="protein sequence ID" value="QWW21279.1"/>
    <property type="molecule type" value="Genomic_DNA"/>
</dbReference>
<dbReference type="InterPro" id="IPR036859">
    <property type="entry name" value="CAP-Gly_dom_sf"/>
</dbReference>
<dbReference type="PANTHER" id="PTHR28199">
    <property type="entry name" value="PROCESSING OF GAS1 AND ALP PROTEIN 2"/>
    <property type="match status" value="1"/>
</dbReference>
<dbReference type="SUPFAM" id="SSF54236">
    <property type="entry name" value="Ubiquitin-like"/>
    <property type="match status" value="1"/>
</dbReference>
<sequence length="324" mass="37935">MDIPVYITSDLTSSERRISPQWSVEFLLQRLEQITGIDTKHQTLHYYPIKNSNEYSIVHEAGQASNKTVADLNVAFYSRIHVIDTDPNSTLAALQDDDGHSFQLSEEEYAKRANTVLQWKKQNSLGRFDPNFNEQQRQLKEQNEKLAENIQVGARCRVINIASERRGQVKFVGHIKESEKVFGWALSLTSQWIVPEPEPIFNFIYNYIDQDQFKKYFRLVVIVCVYLFFRTWYTNWAKTKEIARRIEEDNKKAQTRKEEKEAEANEKFEKLDEESKTFGWGKATRRNVKRQEHLLNEAAETIQASEQSAYDAAEDHDIEDLLED</sequence>
<feature type="compositionally biased region" description="Acidic residues" evidence="1">
    <location>
        <begin position="312"/>
        <end position="324"/>
    </location>
</feature>
<protein>
    <recommendedName>
        <fullName evidence="2">Ubiquitin-like domain-containing protein</fullName>
    </recommendedName>
</protein>
<organism evidence="3">
    <name type="scientific">Candidozyma auris</name>
    <name type="common">Yeast</name>
    <name type="synonym">Candida auris</name>
    <dbReference type="NCBI Taxonomy" id="498019"/>
    <lineage>
        <taxon>Eukaryota</taxon>
        <taxon>Fungi</taxon>
        <taxon>Dikarya</taxon>
        <taxon>Ascomycota</taxon>
        <taxon>Saccharomycotina</taxon>
        <taxon>Pichiomycetes</taxon>
        <taxon>Metschnikowiaceae</taxon>
        <taxon>Candidozyma</taxon>
    </lineage>
</organism>
<dbReference type="InterPro" id="IPR029071">
    <property type="entry name" value="Ubiquitin-like_domsf"/>
</dbReference>
<feature type="region of interest" description="Disordered" evidence="1">
    <location>
        <begin position="250"/>
        <end position="272"/>
    </location>
</feature>
<evidence type="ECO:0000313" key="3">
    <source>
        <dbReference type="EMBL" id="QWW21279.1"/>
    </source>
</evidence>